<dbReference type="EMBL" id="HBFQ01050440">
    <property type="protein sequence ID" value="CAD8861622.1"/>
    <property type="molecule type" value="Transcribed_RNA"/>
</dbReference>
<name>A0A7S1FEV2_NOCSC</name>
<dbReference type="AlphaFoldDB" id="A0A7S1FEV2"/>
<sequence>MVADPLSCADIFLCMVVCSVSYIVVACRGRMQKAPFSVQRRTCNRTEMYIVNSLVTYTPILLAYCYEPFLNNPYFMTFAGVCELSGGLLNTLTYALQSRYATQLMGQPSSIGQSSQSSSHGLSFNVEVCSPGTSISQQRLCSTRL</sequence>
<keyword evidence="1" id="KW-0472">Membrane</keyword>
<accession>A0A7S1FEV2</accession>
<protein>
    <submittedName>
        <fullName evidence="2">Uncharacterized protein</fullName>
    </submittedName>
</protein>
<keyword evidence="1" id="KW-0812">Transmembrane</keyword>
<gene>
    <name evidence="2" type="ORF">NSCI0253_LOCUS35977</name>
</gene>
<feature type="transmembrane region" description="Helical" evidence="1">
    <location>
        <begin position="48"/>
        <end position="69"/>
    </location>
</feature>
<reference evidence="2" key="1">
    <citation type="submission" date="2021-01" db="EMBL/GenBank/DDBJ databases">
        <authorList>
            <person name="Corre E."/>
            <person name="Pelletier E."/>
            <person name="Niang G."/>
            <person name="Scheremetjew M."/>
            <person name="Finn R."/>
            <person name="Kale V."/>
            <person name="Holt S."/>
            <person name="Cochrane G."/>
            <person name="Meng A."/>
            <person name="Brown T."/>
            <person name="Cohen L."/>
        </authorList>
    </citation>
    <scope>NUCLEOTIDE SEQUENCE</scope>
</reference>
<evidence type="ECO:0000256" key="1">
    <source>
        <dbReference type="SAM" id="Phobius"/>
    </source>
</evidence>
<proteinExistence type="predicted"/>
<keyword evidence="1" id="KW-1133">Transmembrane helix</keyword>
<feature type="transmembrane region" description="Helical" evidence="1">
    <location>
        <begin position="6"/>
        <end position="27"/>
    </location>
</feature>
<organism evidence="2">
    <name type="scientific">Noctiluca scintillans</name>
    <name type="common">Sea sparkle</name>
    <name type="synonym">Red tide dinoflagellate</name>
    <dbReference type="NCBI Taxonomy" id="2966"/>
    <lineage>
        <taxon>Eukaryota</taxon>
        <taxon>Sar</taxon>
        <taxon>Alveolata</taxon>
        <taxon>Dinophyceae</taxon>
        <taxon>Noctilucales</taxon>
        <taxon>Noctilucaceae</taxon>
        <taxon>Noctiluca</taxon>
    </lineage>
</organism>
<feature type="transmembrane region" description="Helical" evidence="1">
    <location>
        <begin position="75"/>
        <end position="96"/>
    </location>
</feature>
<evidence type="ECO:0000313" key="2">
    <source>
        <dbReference type="EMBL" id="CAD8861622.1"/>
    </source>
</evidence>